<feature type="non-terminal residue" evidence="2">
    <location>
        <position position="1"/>
    </location>
</feature>
<dbReference type="Proteomes" id="UP001153555">
    <property type="component" value="Unassembled WGS sequence"/>
</dbReference>
<dbReference type="GO" id="GO:0003676">
    <property type="term" value="F:nucleic acid binding"/>
    <property type="evidence" value="ECO:0007669"/>
    <property type="project" value="InterPro"/>
</dbReference>
<feature type="non-terminal residue" evidence="2">
    <location>
        <position position="300"/>
    </location>
</feature>
<proteinExistence type="predicted"/>
<organism evidence="2 3">
    <name type="scientific">Striga hermonthica</name>
    <name type="common">Purple witchweed</name>
    <name type="synonym">Buchnera hermonthica</name>
    <dbReference type="NCBI Taxonomy" id="68872"/>
    <lineage>
        <taxon>Eukaryota</taxon>
        <taxon>Viridiplantae</taxon>
        <taxon>Streptophyta</taxon>
        <taxon>Embryophyta</taxon>
        <taxon>Tracheophyta</taxon>
        <taxon>Spermatophyta</taxon>
        <taxon>Magnoliopsida</taxon>
        <taxon>eudicotyledons</taxon>
        <taxon>Gunneridae</taxon>
        <taxon>Pentapetalae</taxon>
        <taxon>asterids</taxon>
        <taxon>lamiids</taxon>
        <taxon>Lamiales</taxon>
        <taxon>Orobanchaceae</taxon>
        <taxon>Buchnereae</taxon>
        <taxon>Striga</taxon>
    </lineage>
</organism>
<comment type="caution">
    <text evidence="2">The sequence shown here is derived from an EMBL/GenBank/DDBJ whole genome shotgun (WGS) entry which is preliminary data.</text>
</comment>
<dbReference type="InterPro" id="IPR001584">
    <property type="entry name" value="Integrase_cat-core"/>
</dbReference>
<evidence type="ECO:0000259" key="1">
    <source>
        <dbReference type="PROSITE" id="PS50994"/>
    </source>
</evidence>
<dbReference type="PANTHER" id="PTHR45835:SF99">
    <property type="entry name" value="CHROMO DOMAIN-CONTAINING PROTEIN-RELATED"/>
    <property type="match status" value="1"/>
</dbReference>
<reference evidence="2" key="1">
    <citation type="submission" date="2019-12" db="EMBL/GenBank/DDBJ databases">
        <authorList>
            <person name="Scholes J."/>
        </authorList>
    </citation>
    <scope>NUCLEOTIDE SEQUENCE</scope>
</reference>
<keyword evidence="3" id="KW-1185">Reference proteome</keyword>
<dbReference type="Pfam" id="PF24626">
    <property type="entry name" value="SH3_Tf2-1"/>
    <property type="match status" value="1"/>
</dbReference>
<dbReference type="EMBL" id="CACSLK010024474">
    <property type="protein sequence ID" value="CAA0822962.1"/>
    <property type="molecule type" value="Genomic_DNA"/>
</dbReference>
<dbReference type="InterPro" id="IPR036397">
    <property type="entry name" value="RNaseH_sf"/>
</dbReference>
<sequence length="300" mass="34774">RLPRSRTGHDSIWVIVDRLTKSAHFLPVRTTMKASQYAELFVDEIVKLYGVPVEIVSNRDAKFTGQFWRTLHRAMGTRLEFSTTFHPQTDGQSERTIQYLEDILRAVVLDRSLTWESALPLVELTYNNSYHSSIKMAPFEALYGRKVRTPLYWDEVGERKIMGPEFIHRASETVEAIRKHIRFAQERQKVYADRERQEHVYAVGDHVFLKVSPMKGVIRFGKKGKLKPRYIGPFEILARVGNLAYRLALPPSLSGVHDVFHVSMLRRYVHDPGHVVDFGELQVERDLTYEEVPVAILDQK</sequence>
<dbReference type="InterPro" id="IPR056924">
    <property type="entry name" value="SH3_Tf2-1"/>
</dbReference>
<dbReference type="OrthoDB" id="1909122at2759"/>
<dbReference type="SUPFAM" id="SSF53098">
    <property type="entry name" value="Ribonuclease H-like"/>
    <property type="match status" value="1"/>
</dbReference>
<dbReference type="InterPro" id="IPR012337">
    <property type="entry name" value="RNaseH-like_sf"/>
</dbReference>
<dbReference type="GO" id="GO:0015074">
    <property type="term" value="P:DNA integration"/>
    <property type="evidence" value="ECO:0007669"/>
    <property type="project" value="InterPro"/>
</dbReference>
<dbReference type="PANTHER" id="PTHR45835">
    <property type="entry name" value="YALI0A06105P"/>
    <property type="match status" value="1"/>
</dbReference>
<evidence type="ECO:0000313" key="2">
    <source>
        <dbReference type="EMBL" id="CAA0822962.1"/>
    </source>
</evidence>
<dbReference type="Gene3D" id="3.30.420.10">
    <property type="entry name" value="Ribonuclease H-like superfamily/Ribonuclease H"/>
    <property type="match status" value="1"/>
</dbReference>
<protein>
    <recommendedName>
        <fullName evidence="1">Integrase catalytic domain-containing protein</fullName>
    </recommendedName>
</protein>
<gene>
    <name evidence="2" type="ORF">SHERM_20188</name>
</gene>
<name>A0A9N7N4E3_STRHE</name>
<evidence type="ECO:0000313" key="3">
    <source>
        <dbReference type="Proteomes" id="UP001153555"/>
    </source>
</evidence>
<dbReference type="AlphaFoldDB" id="A0A9N7N4E3"/>
<feature type="domain" description="Integrase catalytic" evidence="1">
    <location>
        <begin position="1"/>
        <end position="146"/>
    </location>
</feature>
<accession>A0A9N7N4E3</accession>
<dbReference type="PROSITE" id="PS50994">
    <property type="entry name" value="INTEGRASE"/>
    <property type="match status" value="1"/>
</dbReference>